<dbReference type="InterPro" id="IPR026960">
    <property type="entry name" value="RVT-Znf"/>
</dbReference>
<dbReference type="OrthoDB" id="1743286at2759"/>
<protein>
    <submittedName>
        <fullName evidence="3">Uncharacterized protein LOC108845460</fullName>
    </submittedName>
</protein>
<dbReference type="GeneID" id="108845460"/>
<evidence type="ECO:0000259" key="1">
    <source>
        <dbReference type="Pfam" id="PF13966"/>
    </source>
</evidence>
<sequence length="201" mass="23213">MGETKPVLLAEQEYHGRMFVDQRKKGSRCGYPGSRLGSQKSWHKAIWFKLALLRRLPTRDRLRSWGLNVPEKCLRCSAAVETHHHRFFECQFLASIWTFFAGSVWRPNPPQDIHSAAAWICMDRNSSSAQARCIIKLMFQSTVYLIWRERNRRIFALTSSSANSVRCAIDRQIRDSLLSLSASPRVQPSMPQFFLACTRPP</sequence>
<dbReference type="Proteomes" id="UP000504610">
    <property type="component" value="Unplaced"/>
</dbReference>
<accession>A0A6J0MQI4</accession>
<feature type="domain" description="Reverse transcriptase zinc-binding" evidence="1">
    <location>
        <begin position="48"/>
        <end position="97"/>
    </location>
</feature>
<gene>
    <name evidence="3" type="primary">LOC108845460</name>
</gene>
<proteinExistence type="predicted"/>
<organism evidence="2 3">
    <name type="scientific">Raphanus sativus</name>
    <name type="common">Radish</name>
    <name type="synonym">Raphanus raphanistrum var. sativus</name>
    <dbReference type="NCBI Taxonomy" id="3726"/>
    <lineage>
        <taxon>Eukaryota</taxon>
        <taxon>Viridiplantae</taxon>
        <taxon>Streptophyta</taxon>
        <taxon>Embryophyta</taxon>
        <taxon>Tracheophyta</taxon>
        <taxon>Spermatophyta</taxon>
        <taxon>Magnoliopsida</taxon>
        <taxon>eudicotyledons</taxon>
        <taxon>Gunneridae</taxon>
        <taxon>Pentapetalae</taxon>
        <taxon>rosids</taxon>
        <taxon>malvids</taxon>
        <taxon>Brassicales</taxon>
        <taxon>Brassicaceae</taxon>
        <taxon>Brassiceae</taxon>
        <taxon>Raphanus</taxon>
    </lineage>
</organism>
<dbReference type="PANTHER" id="PTHR47746">
    <property type="entry name" value="ZF-RVT DOMAIN-CONTAINING PROTEIN"/>
    <property type="match status" value="1"/>
</dbReference>
<evidence type="ECO:0000313" key="3">
    <source>
        <dbReference type="RefSeq" id="XP_018474168.1"/>
    </source>
</evidence>
<name>A0A6J0MQI4_RAPSA</name>
<keyword evidence="2" id="KW-1185">Reference proteome</keyword>
<dbReference type="KEGG" id="rsz:108845460"/>
<reference evidence="3" key="1">
    <citation type="submission" date="2025-08" db="UniProtKB">
        <authorList>
            <consortium name="RefSeq"/>
        </authorList>
    </citation>
    <scope>IDENTIFICATION</scope>
    <source>
        <tissue evidence="3">Leaf</tissue>
    </source>
</reference>
<dbReference type="RefSeq" id="XP_018474168.1">
    <property type="nucleotide sequence ID" value="XM_018618666.1"/>
</dbReference>
<dbReference type="Pfam" id="PF13966">
    <property type="entry name" value="zf-RVT"/>
    <property type="match status" value="1"/>
</dbReference>
<dbReference type="PANTHER" id="PTHR47746:SF74">
    <property type="entry name" value="RNA-DIRECTED DNA POLYMERASE (REVERSE TRANSCRIPTASE)-RELATED FAMILY PROTEIN-RELATED"/>
    <property type="match status" value="1"/>
</dbReference>
<dbReference type="AlphaFoldDB" id="A0A6J0MQI4"/>
<evidence type="ECO:0000313" key="2">
    <source>
        <dbReference type="Proteomes" id="UP000504610"/>
    </source>
</evidence>